<organism evidence="2 3">
    <name type="scientific">Actinidia rufa</name>
    <dbReference type="NCBI Taxonomy" id="165716"/>
    <lineage>
        <taxon>Eukaryota</taxon>
        <taxon>Viridiplantae</taxon>
        <taxon>Streptophyta</taxon>
        <taxon>Embryophyta</taxon>
        <taxon>Tracheophyta</taxon>
        <taxon>Spermatophyta</taxon>
        <taxon>Magnoliopsida</taxon>
        <taxon>eudicotyledons</taxon>
        <taxon>Gunneridae</taxon>
        <taxon>Pentapetalae</taxon>
        <taxon>asterids</taxon>
        <taxon>Ericales</taxon>
        <taxon>Actinidiaceae</taxon>
        <taxon>Actinidia</taxon>
    </lineage>
</organism>
<accession>A0A7J0E3C8</accession>
<sequence length="315" mass="34373">MISSRSLSITAIFLTEAGITSSSSSYTSSNSSNNEEDEGEKALIGEVEITHSFREGGVSGTSSSEANMASSQVPLPATTPILAPTAQDGVKLSSSEAPLLDKRKGKQLTKGPSKKSKKNKGETSSAFLPSSSDHAELLKPEFFTTELIKQVTVANFTKDHDTSLALTHTIMLQKDVTNLAEEGSKEIRDLLVMQQVQKQAKLDSEAAEKAKLDLVATIQKRDTSYVAVIESRGIDRASNSYDKKLPELCPSIFQKGWLVCLKELDIPPNYPAWNAAPFEIKPLDPPQVYFSLILPHFNEEEVLEKTVDKVSEKTP</sequence>
<evidence type="ECO:0000313" key="2">
    <source>
        <dbReference type="EMBL" id="GFY81021.1"/>
    </source>
</evidence>
<dbReference type="AlphaFoldDB" id="A0A7J0E3C8"/>
<protein>
    <submittedName>
        <fullName evidence="2">Uncharacterized protein</fullName>
    </submittedName>
</protein>
<evidence type="ECO:0000256" key="1">
    <source>
        <dbReference type="SAM" id="MobiDB-lite"/>
    </source>
</evidence>
<comment type="caution">
    <text evidence="2">The sequence shown here is derived from an EMBL/GenBank/DDBJ whole genome shotgun (WGS) entry which is preliminary data.</text>
</comment>
<feature type="compositionally biased region" description="Polar residues" evidence="1">
    <location>
        <begin position="60"/>
        <end position="73"/>
    </location>
</feature>
<feature type="region of interest" description="Disordered" evidence="1">
    <location>
        <begin position="88"/>
        <end position="131"/>
    </location>
</feature>
<feature type="compositionally biased region" description="Low complexity" evidence="1">
    <location>
        <begin position="20"/>
        <end position="33"/>
    </location>
</feature>
<feature type="region of interest" description="Disordered" evidence="1">
    <location>
        <begin position="20"/>
        <end position="73"/>
    </location>
</feature>
<name>A0A7J0E3C8_9ERIC</name>
<proteinExistence type="predicted"/>
<dbReference type="Proteomes" id="UP000585474">
    <property type="component" value="Unassembled WGS sequence"/>
</dbReference>
<keyword evidence="3" id="KW-1185">Reference proteome</keyword>
<feature type="compositionally biased region" description="Basic residues" evidence="1">
    <location>
        <begin position="103"/>
        <end position="118"/>
    </location>
</feature>
<dbReference type="EMBL" id="BJWL01000001">
    <property type="protein sequence ID" value="GFY81021.1"/>
    <property type="molecule type" value="Genomic_DNA"/>
</dbReference>
<gene>
    <name evidence="2" type="ORF">Acr_01g0008300</name>
</gene>
<reference evidence="2 3" key="1">
    <citation type="submission" date="2019-07" db="EMBL/GenBank/DDBJ databases">
        <title>De Novo Assembly of kiwifruit Actinidia rufa.</title>
        <authorList>
            <person name="Sugita-Konishi S."/>
            <person name="Sato K."/>
            <person name="Mori E."/>
            <person name="Abe Y."/>
            <person name="Kisaki G."/>
            <person name="Hamano K."/>
            <person name="Suezawa K."/>
            <person name="Otani M."/>
            <person name="Fukuda T."/>
            <person name="Manabe T."/>
            <person name="Gomi K."/>
            <person name="Tabuchi M."/>
            <person name="Akimitsu K."/>
            <person name="Kataoka I."/>
        </authorList>
    </citation>
    <scope>NUCLEOTIDE SEQUENCE [LARGE SCALE GENOMIC DNA]</scope>
    <source>
        <strain evidence="3">cv. Fuchu</strain>
    </source>
</reference>
<evidence type="ECO:0000313" key="3">
    <source>
        <dbReference type="Proteomes" id="UP000585474"/>
    </source>
</evidence>
<feature type="compositionally biased region" description="Basic and acidic residues" evidence="1">
    <location>
        <begin position="40"/>
        <end position="54"/>
    </location>
</feature>